<feature type="transmembrane region" description="Helical" evidence="2">
    <location>
        <begin position="1717"/>
        <end position="1739"/>
    </location>
</feature>
<evidence type="ECO:0000256" key="3">
    <source>
        <dbReference type="SAM" id="SignalP"/>
    </source>
</evidence>
<gene>
    <name evidence="5" type="ORF">Plil01_000390700</name>
</gene>
<organism evidence="5 6">
    <name type="scientific">Phytophthora lilii</name>
    <dbReference type="NCBI Taxonomy" id="2077276"/>
    <lineage>
        <taxon>Eukaryota</taxon>
        <taxon>Sar</taxon>
        <taxon>Stramenopiles</taxon>
        <taxon>Oomycota</taxon>
        <taxon>Peronosporomycetes</taxon>
        <taxon>Peronosporales</taxon>
        <taxon>Peronosporaceae</taxon>
        <taxon>Phytophthora</taxon>
    </lineage>
</organism>
<name>A0A9W6TJP9_9STRA</name>
<feature type="region of interest" description="Disordered" evidence="1">
    <location>
        <begin position="1577"/>
        <end position="1639"/>
    </location>
</feature>
<accession>A0A9W6TJP9</accession>
<dbReference type="Proteomes" id="UP001165083">
    <property type="component" value="Unassembled WGS sequence"/>
</dbReference>
<evidence type="ECO:0000313" key="6">
    <source>
        <dbReference type="Proteomes" id="UP001165083"/>
    </source>
</evidence>
<keyword evidence="2" id="KW-1133">Transmembrane helix</keyword>
<keyword evidence="6" id="KW-1185">Reference proteome</keyword>
<evidence type="ECO:0000259" key="4">
    <source>
        <dbReference type="Pfam" id="PF26010"/>
    </source>
</evidence>
<keyword evidence="2" id="KW-0812">Transmembrane</keyword>
<feature type="transmembrane region" description="Helical" evidence="2">
    <location>
        <begin position="1759"/>
        <end position="1784"/>
    </location>
</feature>
<dbReference type="PANTHER" id="PTHR31513:SF2">
    <property type="entry name" value="MRAZ"/>
    <property type="match status" value="1"/>
</dbReference>
<evidence type="ECO:0000256" key="1">
    <source>
        <dbReference type="SAM" id="MobiDB-lite"/>
    </source>
</evidence>
<feature type="compositionally biased region" description="Low complexity" evidence="1">
    <location>
        <begin position="1502"/>
        <end position="1517"/>
    </location>
</feature>
<protein>
    <submittedName>
        <fullName evidence="5">Unnamed protein product</fullName>
    </submittedName>
</protein>
<keyword evidence="2" id="KW-0472">Membrane</keyword>
<dbReference type="EMBL" id="BSXW01000156">
    <property type="protein sequence ID" value="GMF13433.1"/>
    <property type="molecule type" value="Genomic_DNA"/>
</dbReference>
<proteinExistence type="predicted"/>
<feature type="compositionally biased region" description="Gly residues" evidence="1">
    <location>
        <begin position="1620"/>
        <end position="1632"/>
    </location>
</feature>
<feature type="compositionally biased region" description="Low complexity" evidence="1">
    <location>
        <begin position="1577"/>
        <end position="1600"/>
    </location>
</feature>
<keyword evidence="3" id="KW-0732">Signal</keyword>
<feature type="transmembrane region" description="Helical" evidence="2">
    <location>
        <begin position="1142"/>
        <end position="1162"/>
    </location>
</feature>
<feature type="transmembrane region" description="Helical" evidence="2">
    <location>
        <begin position="1827"/>
        <end position="1849"/>
    </location>
</feature>
<evidence type="ECO:0000313" key="5">
    <source>
        <dbReference type="EMBL" id="GMF13433.1"/>
    </source>
</evidence>
<dbReference type="InterPro" id="IPR058316">
    <property type="entry name" value="DUF8003"/>
</dbReference>
<dbReference type="PANTHER" id="PTHR31513">
    <property type="entry name" value="EPHRIN TYPE-B RECEPTOR"/>
    <property type="match status" value="1"/>
</dbReference>
<evidence type="ECO:0000256" key="2">
    <source>
        <dbReference type="SAM" id="Phobius"/>
    </source>
</evidence>
<feature type="transmembrane region" description="Helical" evidence="2">
    <location>
        <begin position="1796"/>
        <end position="1815"/>
    </location>
</feature>
<feature type="chain" id="PRO_5040778603" evidence="3">
    <location>
        <begin position="47"/>
        <end position="1879"/>
    </location>
</feature>
<feature type="domain" description="DUF8003" evidence="4">
    <location>
        <begin position="1062"/>
        <end position="1127"/>
    </location>
</feature>
<comment type="caution">
    <text evidence="5">The sequence shown here is derived from an EMBL/GenBank/DDBJ whole genome shotgun (WGS) entry which is preliminary data.</text>
</comment>
<dbReference type="OrthoDB" id="122018at2759"/>
<feature type="region of interest" description="Disordered" evidence="1">
    <location>
        <begin position="1502"/>
        <end position="1522"/>
    </location>
</feature>
<feature type="signal peptide" evidence="3">
    <location>
        <begin position="1"/>
        <end position="46"/>
    </location>
</feature>
<dbReference type="Pfam" id="PF26010">
    <property type="entry name" value="DUF8003"/>
    <property type="match status" value="1"/>
</dbReference>
<sequence length="1879" mass="198396">MASSTITLVRTRRRRLHNGISARMSGRMAPLWALALLLAAGEAAHCADFLQHCAWNASTSSCEFRESVAFECGPRGAEAVATGSGSLLHAAVSATSFSGDANGDEVGVAAVAGFTCHWDVAGDLRVAPGVTVAVEGDDCLLHVGSGQMVLLGAKATLRASSLSVEASFVHLEEQAQISASYSGAFRDGRGLFTGTDVFGASHGGGGGQRLIANATMLTQQTTRGFFDVRGRTVDVELIEEKEALLKESSAGWQLADLWAKEKALMADPAVMTAPSGASGDPSATIAPFLLGSGSRAVIAGNDTSEHIVTVDGGGRIQIKASKDVVVMNGATIQADGASAIDGVSGGSGGSVYIYANALSVSGKIQAKGGDAYCTDNAADRGVTHCFPAGGGGRVQITYMSSQLDTNAIDTTGGTLNTDKVKELLAKNKRFRHVQVSALAGAAGTYYQVVQHTDGVHEAQLLVDNDMQRLWPNRVQNEDGEALDIDDLDTVVGGAVTSLYIGDDEAKNIDALTISDGAVVATSYLKLTDGDLRVLNGSYLLDALLVGYSHQLPDSISAHSNSKPPLLQIRVRDMVVSSNSQMILPTSALQLSARSVSMDATAALEFTWSAQIITSQNIHLDCNVSSALSPIIAVPAFTPPTSTSSPSVKIVDTKMLALVSGGDVFLGGVIAVGALSVSSEFSITINGHLEALNAPNIKSTFRSCKEQQWLSLRSLKEDLGKTDHHDDDDSSSGAAIPGIPSALPTVSNFTLVLYARGSIYVGQSGENKKQLEDQLQQDEELPPQPVGRVRSGAVLLCATDSVEISPGSIVSADGMGELANQGPGMGSCVGSIGGGAGYGGRGADSSVVTTIGNYASGGLPYGTRSGTGMLGSGGGCVDGGNGGGIVMLGATGLVLNGEIHCNGDGGANGAGGGSGGFLGLSVAQYLRGHGHISAVGGGSECTDAVSNYESETKWREPAFLIGKIANDAADEQAEAQSPMSSKIVPRLCGGGGGGGRLQLTGCELSTFDRCTRGFDGNYTVAGGATSFKLISGGDSTPGLPAPTPASTIAQKSIVPAGASGSFFGFPCPPGSGGLFCRLCPVGKYKSESNSAECVVCTNAPSNAHYIGLGATSALCDWTCDPGYSGYYCVSPIQQLLDACGGEFGFALVLISIVAFFILLGYACRNRKDPSYTRMYNSRGAKGERQHLLSSAVANSQRSWFASVFRCFYWPRVGYPKLMERDLPEHMARLYLAGYNDPESPLKLRSTVPPSLKKVLYDVEFKNLADRINRVLAWQRGPCSSWGKIVYFLVALLCYPFASEVKLFRRHIRVNELKRIVAKYNHACMKGPRARGLLNAVKLGYCADYSLVYLELLYKESSQSVCVPTTKIGKPSLPLVLLFAGCGTYFSPFYLDPNDLLVRSIPQCPELTAFIDEPWIEFVAELNELLRVVQRDEASLVESLIPVAVYLEKQRALSALGSNSSKLGGLRIYLGRFYVQDELNMGEEFKLGLFLTTADESLDNVSSNNNIQQQHQQGPSSSSRYGYGTHYSKDTNYYNINDVYGYGRGDSLDYPGPRRSDGSFGNTDGMLYDMGGWGTALNANTSSRGRSRSSNGPGCGNGSSQNPVSSIREEALRIRSSSSQGDGLGGNGHSGRGGNSDDVLVLMGSGSAKKKRHNSAAHHTFYEGWLGPVDASLPVPGVLICADELRERLADRAPRQMLRSFLRFHLLPRNVPRSSSLNLSWMLSISLLTLLMVDLAIAFAILANLKCVTDGEVDHDCSASIMVPVLLVPPLALVVSPIMGIVSLALSSSTFTRRFSVWNALSMVSVGIAILACIAQSSRLVAPWFAGPLPLLPVIAMGVKAGQAYLVERYIAFQETQRRRRGWRGIMKRRLSDASIPTESP</sequence>
<reference evidence="5" key="1">
    <citation type="submission" date="2023-04" db="EMBL/GenBank/DDBJ databases">
        <title>Phytophthora lilii NBRC 32176.</title>
        <authorList>
            <person name="Ichikawa N."/>
            <person name="Sato H."/>
            <person name="Tonouchi N."/>
        </authorList>
    </citation>
    <scope>NUCLEOTIDE SEQUENCE</scope>
    <source>
        <strain evidence="5">NBRC 32176</strain>
    </source>
</reference>